<evidence type="ECO:0000313" key="5">
    <source>
        <dbReference type="Proteomes" id="UP000184600"/>
    </source>
</evidence>
<proteinExistence type="predicted"/>
<dbReference type="RefSeq" id="WP_073584277.1">
    <property type="nucleotide sequence ID" value="NZ_AP024898.1"/>
</dbReference>
<sequence>MNSSNTKIVKSGSTFQISLKGNMSTGYRWCLARLPESLCLVGEELYSDPHPPQVVGVGDTQVFYFKAMKSTLAPESLSFIRMRVWNDDIIEEQVWQVTVSQNENEVSYQVVNNYVVGHEVKAGKHYFIFDKFDQFQKVFYPAAVMGSQRWLTVEDFAHHVVIAVIEPENNAVSDYEFKQTPHISGHTLVIDYVCKENPAPETTFRFSKILMVQRGDYEQVTFIDNGTEKETLPVANDSALV</sequence>
<dbReference type="Gene3D" id="2.60.40.2020">
    <property type="match status" value="1"/>
</dbReference>
<dbReference type="EMBL" id="FRFG01000037">
    <property type="protein sequence ID" value="SHO57321.1"/>
    <property type="molecule type" value="Genomic_DNA"/>
</dbReference>
<dbReference type="OrthoDB" id="5874087at2"/>
<dbReference type="SUPFAM" id="SSF141066">
    <property type="entry name" value="ICP-like"/>
    <property type="match status" value="1"/>
</dbReference>
<evidence type="ECO:0000259" key="3">
    <source>
        <dbReference type="Pfam" id="PF09394"/>
    </source>
</evidence>
<feature type="domain" description="Proteinase inhibitor I42 chagasin" evidence="3">
    <location>
        <begin position="9"/>
        <end position="99"/>
    </location>
</feature>
<keyword evidence="1" id="KW-0646">Protease inhibitor</keyword>
<evidence type="ECO:0000256" key="1">
    <source>
        <dbReference type="ARBA" id="ARBA00022690"/>
    </source>
</evidence>
<accession>A0A1M7YXF4</accession>
<keyword evidence="5" id="KW-1185">Reference proteome</keyword>
<protein>
    <submittedName>
        <fullName evidence="4">Chagasin family peptidase inhibitor I42</fullName>
    </submittedName>
</protein>
<keyword evidence="2" id="KW-0789">Thiol protease inhibitor</keyword>
<dbReference type="GO" id="GO:0004869">
    <property type="term" value="F:cysteine-type endopeptidase inhibitor activity"/>
    <property type="evidence" value="ECO:0007669"/>
    <property type="project" value="UniProtKB-KW"/>
</dbReference>
<evidence type="ECO:0000313" key="4">
    <source>
        <dbReference type="EMBL" id="SHO57321.1"/>
    </source>
</evidence>
<name>A0A1M7YXF4_9VIBR</name>
<gene>
    <name evidence="4" type="ORF">VQ7734_03090</name>
</gene>
<dbReference type="InterPro" id="IPR018990">
    <property type="entry name" value="Prot_inh_I42_chagasin"/>
</dbReference>
<dbReference type="Pfam" id="PF09394">
    <property type="entry name" value="Inhibitor_I42"/>
    <property type="match status" value="1"/>
</dbReference>
<evidence type="ECO:0000256" key="2">
    <source>
        <dbReference type="ARBA" id="ARBA00022704"/>
    </source>
</evidence>
<dbReference type="Proteomes" id="UP000184600">
    <property type="component" value="Unassembled WGS sequence"/>
</dbReference>
<reference evidence="5" key="1">
    <citation type="submission" date="2016-12" db="EMBL/GenBank/DDBJ databases">
        <authorList>
            <person name="Rodrigo-Torres L."/>
            <person name="Arahal R.D."/>
            <person name="Lucena T."/>
        </authorList>
    </citation>
    <scope>NUCLEOTIDE SEQUENCE [LARGE SCALE GENOMIC DNA]</scope>
</reference>
<dbReference type="InterPro" id="IPR036331">
    <property type="entry name" value="Chagasin-like_sf"/>
</dbReference>
<dbReference type="AlphaFoldDB" id="A0A1M7YXF4"/>
<organism evidence="4 5">
    <name type="scientific">Vibrio quintilis</name>
    <dbReference type="NCBI Taxonomy" id="1117707"/>
    <lineage>
        <taxon>Bacteria</taxon>
        <taxon>Pseudomonadati</taxon>
        <taxon>Pseudomonadota</taxon>
        <taxon>Gammaproteobacteria</taxon>
        <taxon>Vibrionales</taxon>
        <taxon>Vibrionaceae</taxon>
        <taxon>Vibrio</taxon>
    </lineage>
</organism>